<dbReference type="EMBL" id="KN847552">
    <property type="protein sequence ID" value="KIW01858.1"/>
    <property type="molecule type" value="Genomic_DNA"/>
</dbReference>
<dbReference type="GO" id="GO:0046872">
    <property type="term" value="F:metal ion binding"/>
    <property type="evidence" value="ECO:0007669"/>
    <property type="project" value="UniProtKB-KW"/>
</dbReference>
<feature type="domain" description="TauD/TfdA-like" evidence="7">
    <location>
        <begin position="129"/>
        <end position="237"/>
    </location>
</feature>
<dbReference type="Proteomes" id="UP000053259">
    <property type="component" value="Unassembled WGS sequence"/>
</dbReference>
<dbReference type="PANTHER" id="PTHR30468">
    <property type="entry name" value="ALPHA-KETOGLUTARATE-DEPENDENT SULFONATE DIOXYGENASE"/>
    <property type="match status" value="1"/>
</dbReference>
<evidence type="ECO:0000256" key="2">
    <source>
        <dbReference type="ARBA" id="ARBA00005896"/>
    </source>
</evidence>
<gene>
    <name evidence="8" type="ORF">PV09_06707</name>
</gene>
<dbReference type="STRING" id="253628.A0A0D2A512"/>
<accession>A0A0D2A512</accession>
<dbReference type="SUPFAM" id="SSF51197">
    <property type="entry name" value="Clavaminate synthase-like"/>
    <property type="match status" value="1"/>
</dbReference>
<evidence type="ECO:0000256" key="1">
    <source>
        <dbReference type="ARBA" id="ARBA00001954"/>
    </source>
</evidence>
<dbReference type="GO" id="GO:0005737">
    <property type="term" value="C:cytoplasm"/>
    <property type="evidence" value="ECO:0007669"/>
    <property type="project" value="TreeGrafter"/>
</dbReference>
<dbReference type="InParanoid" id="A0A0D2A512"/>
<dbReference type="InterPro" id="IPR051323">
    <property type="entry name" value="AtsK-like"/>
</dbReference>
<dbReference type="InterPro" id="IPR003819">
    <property type="entry name" value="TauD/TfdA-like"/>
</dbReference>
<evidence type="ECO:0000256" key="5">
    <source>
        <dbReference type="ARBA" id="ARBA00023002"/>
    </source>
</evidence>
<dbReference type="AlphaFoldDB" id="A0A0D2A512"/>
<reference evidence="8 9" key="1">
    <citation type="submission" date="2015-01" db="EMBL/GenBank/DDBJ databases">
        <title>The Genome Sequence of Ochroconis gallopava CBS43764.</title>
        <authorList>
            <consortium name="The Broad Institute Genomics Platform"/>
            <person name="Cuomo C."/>
            <person name="de Hoog S."/>
            <person name="Gorbushina A."/>
            <person name="Stielow B."/>
            <person name="Teixiera M."/>
            <person name="Abouelleil A."/>
            <person name="Chapman S.B."/>
            <person name="Priest M."/>
            <person name="Young S.K."/>
            <person name="Wortman J."/>
            <person name="Nusbaum C."/>
            <person name="Birren B."/>
        </authorList>
    </citation>
    <scope>NUCLEOTIDE SEQUENCE [LARGE SCALE GENOMIC DNA]</scope>
    <source>
        <strain evidence="8 9">CBS 43764</strain>
    </source>
</reference>
<sequence length="245" mass="27410">MSTTITAATQPSVASVPLAAAKIYTSCVPNLDFVPPPDFKIPESLQQVPINPRGPTEIPLKTQHDYSTQDYKDKAFLPYNTLTSEDPLTPYDHIDVALRADPEKKALFAAIPSKKDMTPNIGTEVRGLQLTSLTSQLKDELAFEQNQSLVRKHPVTGRKALWVNQEYTTKILGMRKAESDMSLNFLFDHIHRGLDFQTRAKWENGTVVVYDNRMVQHSVTLDYPLGNGAKRHLVRVTPQGEVPSL</sequence>
<keyword evidence="4" id="KW-0223">Dioxygenase</keyword>
<dbReference type="Gene3D" id="3.60.130.10">
    <property type="entry name" value="Clavaminate synthase-like"/>
    <property type="match status" value="1"/>
</dbReference>
<dbReference type="GO" id="GO:0016706">
    <property type="term" value="F:2-oxoglutarate-dependent dioxygenase activity"/>
    <property type="evidence" value="ECO:0007669"/>
    <property type="project" value="TreeGrafter"/>
</dbReference>
<keyword evidence="5" id="KW-0560">Oxidoreductase</keyword>
<dbReference type="RefSeq" id="XP_016211727.1">
    <property type="nucleotide sequence ID" value="XM_016360388.1"/>
</dbReference>
<organism evidence="8 9">
    <name type="scientific">Verruconis gallopava</name>
    <dbReference type="NCBI Taxonomy" id="253628"/>
    <lineage>
        <taxon>Eukaryota</taxon>
        <taxon>Fungi</taxon>
        <taxon>Dikarya</taxon>
        <taxon>Ascomycota</taxon>
        <taxon>Pezizomycotina</taxon>
        <taxon>Dothideomycetes</taxon>
        <taxon>Pleosporomycetidae</taxon>
        <taxon>Venturiales</taxon>
        <taxon>Sympoventuriaceae</taxon>
        <taxon>Verruconis</taxon>
    </lineage>
</organism>
<protein>
    <recommendedName>
        <fullName evidence="7">TauD/TfdA-like domain-containing protein</fullName>
    </recommendedName>
</protein>
<comment type="similarity">
    <text evidence="2">Belongs to the TfdA dioxygenase family.</text>
</comment>
<dbReference type="Pfam" id="PF02668">
    <property type="entry name" value="TauD"/>
    <property type="match status" value="1"/>
</dbReference>
<dbReference type="PANTHER" id="PTHR30468:SF1">
    <property type="entry name" value="ALPHA-KETOGLUTARATE-DEPENDENT SULFONATE DIOXYGENASE"/>
    <property type="match status" value="1"/>
</dbReference>
<name>A0A0D2A512_9PEZI</name>
<dbReference type="OrthoDB" id="10257314at2759"/>
<dbReference type="GeneID" id="27314680"/>
<proteinExistence type="inferred from homology"/>
<keyword evidence="3" id="KW-0479">Metal-binding</keyword>
<evidence type="ECO:0000313" key="9">
    <source>
        <dbReference type="Proteomes" id="UP000053259"/>
    </source>
</evidence>
<comment type="cofactor">
    <cofactor evidence="1">
        <name>Fe(2+)</name>
        <dbReference type="ChEBI" id="CHEBI:29033"/>
    </cofactor>
</comment>
<dbReference type="InterPro" id="IPR042098">
    <property type="entry name" value="TauD-like_sf"/>
</dbReference>
<evidence type="ECO:0000256" key="3">
    <source>
        <dbReference type="ARBA" id="ARBA00022723"/>
    </source>
</evidence>
<dbReference type="HOGENOM" id="CLU_1134300_0_0_1"/>
<keyword evidence="9" id="KW-1185">Reference proteome</keyword>
<evidence type="ECO:0000313" key="8">
    <source>
        <dbReference type="EMBL" id="KIW01858.1"/>
    </source>
</evidence>
<evidence type="ECO:0000259" key="7">
    <source>
        <dbReference type="Pfam" id="PF02668"/>
    </source>
</evidence>
<evidence type="ECO:0000256" key="6">
    <source>
        <dbReference type="ARBA" id="ARBA00023004"/>
    </source>
</evidence>
<dbReference type="VEuPathDB" id="FungiDB:PV09_06707"/>
<keyword evidence="6" id="KW-0408">Iron</keyword>
<evidence type="ECO:0000256" key="4">
    <source>
        <dbReference type="ARBA" id="ARBA00022964"/>
    </source>
</evidence>